<dbReference type="AlphaFoldDB" id="A0A4Y2BUZ2"/>
<evidence type="ECO:0000313" key="2">
    <source>
        <dbReference type="Proteomes" id="UP000499080"/>
    </source>
</evidence>
<proteinExistence type="predicted"/>
<dbReference type="InterPro" id="IPR012337">
    <property type="entry name" value="RNaseH-like_sf"/>
</dbReference>
<reference evidence="1 2" key="1">
    <citation type="journal article" date="2019" name="Sci. Rep.">
        <title>Orb-weaving spider Araneus ventricosus genome elucidates the spidroin gene catalogue.</title>
        <authorList>
            <person name="Kono N."/>
            <person name="Nakamura H."/>
            <person name="Ohtoshi R."/>
            <person name="Moran D.A.P."/>
            <person name="Shinohara A."/>
            <person name="Yoshida Y."/>
            <person name="Fujiwara M."/>
            <person name="Mori M."/>
            <person name="Tomita M."/>
            <person name="Arakawa K."/>
        </authorList>
    </citation>
    <scope>NUCLEOTIDE SEQUENCE [LARGE SCALE GENOMIC DNA]</scope>
</reference>
<dbReference type="GO" id="GO:0003676">
    <property type="term" value="F:nucleic acid binding"/>
    <property type="evidence" value="ECO:0007669"/>
    <property type="project" value="InterPro"/>
</dbReference>
<sequence length="444" mass="50911">MILDRRESNTFTSALTLNGIPLCFVKEFKYLGVILDRKCCWKQHILYLSKKCEKILWGLNRVARNTFGLKSNVTSLIYKRGIVLFICYGSQIWGTAFQKKINCLLLRKIRRRILLQVISGYRTISYEAVFAISDFPPIDIFIVYNREFVIATKICIANNQDVCLPVSKMPHPSERSPINLVSYYKNSEDNFPVMCFTDGSKINSKFGLEFVVFQDHIDTEMHEFRIGDECSVFQAQLPCIAQAVSWIRTNENLSSNFLTCSDSLSSLYAVNCITSPNRPIVKTQTNLSFLQNRGIQIFFSFVRGHIGIYGNESTDWLANEATKLIDFIPTTVPKSFNKSIFKKRVISQWNSLYQISHNAKSAKEFFPSIHGRLKAIHFVPNFRITQFLTGHGNFKAYLKRYNLYRTDLCSCTGGEIQDVNHLILSCSTFTPARCLLISSLKKKI</sequence>
<protein>
    <submittedName>
        <fullName evidence="1">Uncharacterized protein</fullName>
    </submittedName>
</protein>
<name>A0A4Y2BUZ2_ARAVE</name>
<evidence type="ECO:0000313" key="1">
    <source>
        <dbReference type="EMBL" id="GBL96022.1"/>
    </source>
</evidence>
<organism evidence="1 2">
    <name type="scientific">Araneus ventricosus</name>
    <name type="common">Orbweaver spider</name>
    <name type="synonym">Epeira ventricosa</name>
    <dbReference type="NCBI Taxonomy" id="182803"/>
    <lineage>
        <taxon>Eukaryota</taxon>
        <taxon>Metazoa</taxon>
        <taxon>Ecdysozoa</taxon>
        <taxon>Arthropoda</taxon>
        <taxon>Chelicerata</taxon>
        <taxon>Arachnida</taxon>
        <taxon>Araneae</taxon>
        <taxon>Araneomorphae</taxon>
        <taxon>Entelegynae</taxon>
        <taxon>Araneoidea</taxon>
        <taxon>Araneidae</taxon>
        <taxon>Araneus</taxon>
    </lineage>
</organism>
<dbReference type="Gene3D" id="3.30.420.10">
    <property type="entry name" value="Ribonuclease H-like superfamily/Ribonuclease H"/>
    <property type="match status" value="1"/>
</dbReference>
<comment type="caution">
    <text evidence="1">The sequence shown here is derived from an EMBL/GenBank/DDBJ whole genome shotgun (WGS) entry which is preliminary data.</text>
</comment>
<dbReference type="Proteomes" id="UP000499080">
    <property type="component" value="Unassembled WGS sequence"/>
</dbReference>
<dbReference type="CDD" id="cd09276">
    <property type="entry name" value="Rnase_HI_RT_non_LTR"/>
    <property type="match status" value="1"/>
</dbReference>
<gene>
    <name evidence="1" type="ORF">AVEN_199982_1</name>
</gene>
<dbReference type="SUPFAM" id="SSF53098">
    <property type="entry name" value="Ribonuclease H-like"/>
    <property type="match status" value="1"/>
</dbReference>
<accession>A0A4Y2BUZ2</accession>
<keyword evidence="2" id="KW-1185">Reference proteome</keyword>
<dbReference type="InterPro" id="IPR036397">
    <property type="entry name" value="RNaseH_sf"/>
</dbReference>
<dbReference type="OrthoDB" id="411823at2759"/>
<dbReference type="EMBL" id="BGPR01000116">
    <property type="protein sequence ID" value="GBL96022.1"/>
    <property type="molecule type" value="Genomic_DNA"/>
</dbReference>